<dbReference type="PANTHER" id="PTHR28235">
    <property type="entry name" value="PROTEIN FYV4, MITOCHONDRIAL"/>
    <property type="match status" value="1"/>
</dbReference>
<dbReference type="OrthoDB" id="18595at2759"/>
<dbReference type="PANTHER" id="PTHR28235:SF1">
    <property type="entry name" value="SMALL RIBOSOMAL SUBUNIT PROTEIN MS41"/>
    <property type="match status" value="1"/>
</dbReference>
<name>A0A0C2JBN7_9PEZI</name>
<dbReference type="HOGENOM" id="CLU_087049_0_0_1"/>
<dbReference type="AlphaFoldDB" id="A0A0C2JBN7"/>
<evidence type="ECO:0000313" key="7">
    <source>
        <dbReference type="EMBL" id="KIH94287.1"/>
    </source>
</evidence>
<protein>
    <recommendedName>
        <fullName evidence="4">Small ribosomal subunit protein mS41</fullName>
    </recommendedName>
</protein>
<dbReference type="GeneID" id="63679275"/>
<comment type="caution">
    <text evidence="7">The sequence shown here is derived from an EMBL/GenBank/DDBJ whole genome shotgun (WGS) entry which is preliminary data.</text>
</comment>
<dbReference type="GO" id="GO:0005739">
    <property type="term" value="C:mitochondrion"/>
    <property type="evidence" value="ECO:0007669"/>
    <property type="project" value="UniProtKB-SubCell"/>
</dbReference>
<sequence>MNSLRRIRPAPLGRVLAAAPSRLAACAVGITSASTGQPRHFAHPFSSAPSLFFAASPRAPLRASSHLEFASSSSSSLPSSSPSTTSKPASKHVPDPIPFVPDVASFLKIIGRNMKQHTSKFPTWEALFTLTSRQLRSLGVEPARDRRYLLRWLNLFREGRFGIGGDFQFVRNGVAELRVYELVDPENPINVKKMVANVPVPPEAPAAAEATEGGGEGEGEVEGDGPAAAEPVAVDPGYDLNARPVLVRGYKVVGARAIAGPYALPRPQQEGSAVKLTEGMWEHKRGRKIDGGERRRAEVRFKRRVAERRAAREALLHASGL</sequence>
<dbReference type="SMART" id="SM01238">
    <property type="entry name" value="IGR"/>
    <property type="match status" value="1"/>
</dbReference>
<dbReference type="InterPro" id="IPR019083">
    <property type="entry name" value="SAM_Ribosomal_mS41"/>
</dbReference>
<reference evidence="7 8" key="1">
    <citation type="journal article" date="2014" name="BMC Genomics">
        <title>Comparative genomics of the major fungal agents of human and animal Sporotrichosis: Sporothrix schenckii and Sporothrix brasiliensis.</title>
        <authorList>
            <person name="Teixeira M.M."/>
            <person name="de Almeida L.G."/>
            <person name="Kubitschek-Barreira P."/>
            <person name="Alves F.L."/>
            <person name="Kioshima E.S."/>
            <person name="Abadio A.K."/>
            <person name="Fernandes L."/>
            <person name="Derengowski L.S."/>
            <person name="Ferreira K.S."/>
            <person name="Souza R.C."/>
            <person name="Ruiz J.C."/>
            <person name="de Andrade N.C."/>
            <person name="Paes H.C."/>
            <person name="Nicola A.M."/>
            <person name="Albuquerque P."/>
            <person name="Gerber A.L."/>
            <person name="Martins V.P."/>
            <person name="Peconick L.D."/>
            <person name="Neto A.V."/>
            <person name="Chaucanez C.B."/>
            <person name="Silva P.A."/>
            <person name="Cunha O.L."/>
            <person name="de Oliveira F.F."/>
            <person name="dos Santos T.C."/>
            <person name="Barros A.L."/>
            <person name="Soares M.A."/>
            <person name="de Oliveira L.M."/>
            <person name="Marini M.M."/>
            <person name="Villalobos-Duno H."/>
            <person name="Cunha M.M."/>
            <person name="de Hoog S."/>
            <person name="da Silveira J.F."/>
            <person name="Henrissat B."/>
            <person name="Nino-Vega G.A."/>
            <person name="Cisalpino P.S."/>
            <person name="Mora-Montes H.M."/>
            <person name="Almeida S.R."/>
            <person name="Stajich J.E."/>
            <person name="Lopes-Bezerra L.M."/>
            <person name="Vasconcelos A.T."/>
            <person name="Felipe M.S."/>
        </authorList>
    </citation>
    <scope>NUCLEOTIDE SEQUENCE [LARGE SCALE GENOMIC DNA]</scope>
    <source>
        <strain evidence="7 8">5110</strain>
    </source>
</reference>
<evidence type="ECO:0000256" key="2">
    <source>
        <dbReference type="ARBA" id="ARBA00010492"/>
    </source>
</evidence>
<evidence type="ECO:0000259" key="6">
    <source>
        <dbReference type="SMART" id="SM01238"/>
    </source>
</evidence>
<comment type="similarity">
    <text evidence="2">Belongs to the mitochondrion-specific ribosomal protein mS41 family.</text>
</comment>
<feature type="compositionally biased region" description="Low complexity" evidence="5">
    <location>
        <begin position="71"/>
        <end position="88"/>
    </location>
</feature>
<feature type="region of interest" description="Disordered" evidence="5">
    <location>
        <begin position="71"/>
        <end position="94"/>
    </location>
</feature>
<accession>A0A0C2JBN7</accession>
<evidence type="ECO:0000256" key="1">
    <source>
        <dbReference type="ARBA" id="ARBA00004173"/>
    </source>
</evidence>
<dbReference type="InterPro" id="IPR039603">
    <property type="entry name" value="Ribosomal_mS41"/>
</dbReference>
<gene>
    <name evidence="7" type="ORF">SPBR_06092</name>
</gene>
<dbReference type="SUPFAM" id="SSF47769">
    <property type="entry name" value="SAM/Pointed domain"/>
    <property type="match status" value="1"/>
</dbReference>
<dbReference type="Pfam" id="PF09597">
    <property type="entry name" value="SAM_Ribosomal_mS41"/>
    <property type="match status" value="1"/>
</dbReference>
<evidence type="ECO:0000256" key="3">
    <source>
        <dbReference type="ARBA" id="ARBA00023128"/>
    </source>
</evidence>
<dbReference type="Proteomes" id="UP000031575">
    <property type="component" value="Unassembled WGS sequence"/>
</dbReference>
<keyword evidence="8" id="KW-1185">Reference proteome</keyword>
<dbReference type="InterPro" id="IPR013761">
    <property type="entry name" value="SAM/pointed_sf"/>
</dbReference>
<dbReference type="CDD" id="cd09487">
    <property type="entry name" value="SAM_superfamily"/>
    <property type="match status" value="1"/>
</dbReference>
<evidence type="ECO:0000256" key="5">
    <source>
        <dbReference type="SAM" id="MobiDB-lite"/>
    </source>
</evidence>
<keyword evidence="3" id="KW-0496">Mitochondrion</keyword>
<dbReference type="VEuPathDB" id="FungiDB:SPBR_06092"/>
<comment type="subcellular location">
    <subcellularLocation>
        <location evidence="1">Mitochondrion</location>
    </subcellularLocation>
</comment>
<dbReference type="EMBL" id="AWTV01000004">
    <property type="protein sequence ID" value="KIH94287.1"/>
    <property type="molecule type" value="Genomic_DNA"/>
</dbReference>
<organism evidence="7 8">
    <name type="scientific">Sporothrix brasiliensis 5110</name>
    <dbReference type="NCBI Taxonomy" id="1398154"/>
    <lineage>
        <taxon>Eukaryota</taxon>
        <taxon>Fungi</taxon>
        <taxon>Dikarya</taxon>
        <taxon>Ascomycota</taxon>
        <taxon>Pezizomycotina</taxon>
        <taxon>Sordariomycetes</taxon>
        <taxon>Sordariomycetidae</taxon>
        <taxon>Ophiostomatales</taxon>
        <taxon>Ophiostomataceae</taxon>
        <taxon>Sporothrix</taxon>
    </lineage>
</organism>
<feature type="region of interest" description="Disordered" evidence="5">
    <location>
        <begin position="205"/>
        <end position="231"/>
    </location>
</feature>
<evidence type="ECO:0000256" key="4">
    <source>
        <dbReference type="ARBA" id="ARBA00035129"/>
    </source>
</evidence>
<feature type="domain" description="Small ribosomal subunit protein mS41 SAM" evidence="6">
    <location>
        <begin position="103"/>
        <end position="159"/>
    </location>
</feature>
<dbReference type="RefSeq" id="XP_040622297.1">
    <property type="nucleotide sequence ID" value="XM_040764354.1"/>
</dbReference>
<evidence type="ECO:0000313" key="8">
    <source>
        <dbReference type="Proteomes" id="UP000031575"/>
    </source>
</evidence>
<proteinExistence type="inferred from homology"/>